<keyword evidence="1 4" id="KW-0378">Hydrolase</keyword>
<dbReference type="NCBIfam" id="TIGR01891">
    <property type="entry name" value="amidohydrolases"/>
    <property type="match status" value="1"/>
</dbReference>
<keyword evidence="2" id="KW-0479">Metal-binding</keyword>
<dbReference type="PANTHER" id="PTHR11014">
    <property type="entry name" value="PEPTIDASE M20 FAMILY MEMBER"/>
    <property type="match status" value="1"/>
</dbReference>
<dbReference type="GO" id="GO:0046872">
    <property type="term" value="F:metal ion binding"/>
    <property type="evidence" value="ECO:0007669"/>
    <property type="project" value="UniProtKB-KW"/>
</dbReference>
<feature type="binding site" evidence="2">
    <location>
        <position position="168"/>
    </location>
    <ligand>
        <name>Mn(2+)</name>
        <dbReference type="ChEBI" id="CHEBI:29035"/>
        <label>2</label>
    </ligand>
</feature>
<dbReference type="InterPro" id="IPR011650">
    <property type="entry name" value="Peptidase_M20_dimer"/>
</dbReference>
<evidence type="ECO:0000313" key="4">
    <source>
        <dbReference type="EMBL" id="RZT28844.1"/>
    </source>
</evidence>
<evidence type="ECO:0000256" key="2">
    <source>
        <dbReference type="PIRSR" id="PIRSR005962-1"/>
    </source>
</evidence>
<dbReference type="Proteomes" id="UP000291078">
    <property type="component" value="Unassembled WGS sequence"/>
</dbReference>
<dbReference type="SUPFAM" id="SSF53187">
    <property type="entry name" value="Zn-dependent exopeptidases"/>
    <property type="match status" value="1"/>
</dbReference>
<keyword evidence="5" id="KW-1185">Reference proteome</keyword>
<dbReference type="InterPro" id="IPR017439">
    <property type="entry name" value="Amidohydrolase"/>
</dbReference>
<dbReference type="Pfam" id="PF01546">
    <property type="entry name" value="Peptidase_M20"/>
    <property type="match status" value="1"/>
</dbReference>
<comment type="caution">
    <text evidence="4">The sequence shown here is derived from an EMBL/GenBank/DDBJ whole genome shotgun (WGS) entry which is preliminary data.</text>
</comment>
<dbReference type="SUPFAM" id="SSF55031">
    <property type="entry name" value="Bacterial exopeptidase dimerisation domain"/>
    <property type="match status" value="1"/>
</dbReference>
<feature type="binding site" evidence="2">
    <location>
        <position position="140"/>
    </location>
    <ligand>
        <name>Mn(2+)</name>
        <dbReference type="ChEBI" id="CHEBI:29035"/>
        <label>2</label>
    </ligand>
</feature>
<dbReference type="AlphaFoldDB" id="A0A4Q7R7W1"/>
<dbReference type="InterPro" id="IPR002933">
    <property type="entry name" value="Peptidase_M20"/>
</dbReference>
<dbReference type="PANTHER" id="PTHR11014:SF63">
    <property type="entry name" value="METALLOPEPTIDASE, PUTATIVE (AFU_ORTHOLOGUE AFUA_6G09600)-RELATED"/>
    <property type="match status" value="1"/>
</dbReference>
<feature type="binding site" evidence="2">
    <location>
        <position position="103"/>
    </location>
    <ligand>
        <name>Mn(2+)</name>
        <dbReference type="ChEBI" id="CHEBI:29035"/>
        <label>2</label>
    </ligand>
</feature>
<organism evidence="4 5">
    <name type="scientific">Cupriavidus agavae</name>
    <dbReference type="NCBI Taxonomy" id="1001822"/>
    <lineage>
        <taxon>Bacteria</taxon>
        <taxon>Pseudomonadati</taxon>
        <taxon>Pseudomonadota</taxon>
        <taxon>Betaproteobacteria</taxon>
        <taxon>Burkholderiales</taxon>
        <taxon>Burkholderiaceae</taxon>
        <taxon>Cupriavidus</taxon>
    </lineage>
</organism>
<evidence type="ECO:0000313" key="5">
    <source>
        <dbReference type="Proteomes" id="UP000291078"/>
    </source>
</evidence>
<dbReference type="GO" id="GO:0019877">
    <property type="term" value="P:diaminopimelate biosynthetic process"/>
    <property type="evidence" value="ECO:0007669"/>
    <property type="project" value="UniProtKB-ARBA"/>
</dbReference>
<feature type="binding site" evidence="2">
    <location>
        <position position="101"/>
    </location>
    <ligand>
        <name>Mn(2+)</name>
        <dbReference type="ChEBI" id="CHEBI:29035"/>
        <label>2</label>
    </ligand>
</feature>
<feature type="domain" description="Peptidase M20 dimerisation" evidence="3">
    <location>
        <begin position="192"/>
        <end position="283"/>
    </location>
</feature>
<dbReference type="EMBL" id="SGXM01000015">
    <property type="protein sequence ID" value="RZT28844.1"/>
    <property type="molecule type" value="Genomic_DNA"/>
</dbReference>
<dbReference type="Gene3D" id="3.30.70.360">
    <property type="match status" value="1"/>
</dbReference>
<evidence type="ECO:0000256" key="1">
    <source>
        <dbReference type="ARBA" id="ARBA00022801"/>
    </source>
</evidence>
<accession>A0A4Q7R7W1</accession>
<dbReference type="FunFam" id="3.30.70.360:FF:000001">
    <property type="entry name" value="N-acetyldiaminopimelate deacetylase"/>
    <property type="match status" value="1"/>
</dbReference>
<reference evidence="4 5" key="1">
    <citation type="journal article" date="2015" name="Stand. Genomic Sci.">
        <title>Genomic Encyclopedia of Bacterial and Archaeal Type Strains, Phase III: the genomes of soil and plant-associated and newly described type strains.</title>
        <authorList>
            <person name="Whitman W.B."/>
            <person name="Woyke T."/>
            <person name="Klenk H.P."/>
            <person name="Zhou Y."/>
            <person name="Lilburn T.G."/>
            <person name="Beck B.J."/>
            <person name="De Vos P."/>
            <person name="Vandamme P."/>
            <person name="Eisen J.A."/>
            <person name="Garrity G."/>
            <person name="Hugenholtz P."/>
            <person name="Kyrpides N.C."/>
        </authorList>
    </citation>
    <scope>NUCLEOTIDE SEQUENCE [LARGE SCALE GENOMIC DNA]</scope>
    <source>
        <strain evidence="4 5">ASC-9842</strain>
    </source>
</reference>
<dbReference type="CDD" id="cd05666">
    <property type="entry name" value="M20_Acy1-like"/>
    <property type="match status" value="1"/>
</dbReference>
<protein>
    <submittedName>
        <fullName evidence="4">Hippurate hydrolase</fullName>
    </submittedName>
</protein>
<keyword evidence="2" id="KW-0464">Manganese</keyword>
<dbReference type="PIRSF" id="PIRSF005962">
    <property type="entry name" value="Pept_M20D_amidohydro"/>
    <property type="match status" value="1"/>
</dbReference>
<name>A0A4Q7R7W1_9BURK</name>
<sequence>MTEAALRDPDADDMTAWRRHFHRCPELGFEEFRTSAFVAAKLEAWGYEVTTGIAGTGLVGRLRFGRGGPRLGLRAEMDALPIQEATGLPWASQLPSKMHACGHDGHTAMLLGAAQRLAAMQRLDTDWNGTLHLIFQPAEELGGAGGARRMMDEGLFDRFPCDAVFAMHNYPGRPVGRFYVREGAFMASSDRAVITFHGVGGHGAMPQLATDPTVAAASTVMALQSVVARNVDPQTAAVITVGRLEAGRTYNIIPESAELELSIRALQPDVRALLERRIHEVAAGQAQAFGLRHTVAYERGYPVLVNGGPETALAVRVARQLHGDDCIDADATPLCASEDFAYMLAERPGCYLMIGNGDNGHAGGVPTGPCSVHNPSYDFNDRCLDTGAAFWVALATEFFHPTA</sequence>
<dbReference type="Gene3D" id="3.40.630.10">
    <property type="entry name" value="Zn peptidases"/>
    <property type="match status" value="1"/>
</dbReference>
<dbReference type="Pfam" id="PF07687">
    <property type="entry name" value="M20_dimer"/>
    <property type="match status" value="1"/>
</dbReference>
<dbReference type="InterPro" id="IPR036264">
    <property type="entry name" value="Bact_exopeptidase_dim_dom"/>
</dbReference>
<evidence type="ECO:0000259" key="3">
    <source>
        <dbReference type="Pfam" id="PF07687"/>
    </source>
</evidence>
<gene>
    <name evidence="4" type="ORF">EV147_5156</name>
</gene>
<proteinExistence type="predicted"/>
<dbReference type="GO" id="GO:0050118">
    <property type="term" value="F:N-acetyldiaminopimelate deacetylase activity"/>
    <property type="evidence" value="ECO:0007669"/>
    <property type="project" value="UniProtKB-ARBA"/>
</dbReference>
<comment type="cofactor">
    <cofactor evidence="2">
        <name>Mn(2+)</name>
        <dbReference type="ChEBI" id="CHEBI:29035"/>
    </cofactor>
    <text evidence="2">The Mn(2+) ion enhances activity.</text>
</comment>
<dbReference type="RefSeq" id="WP_407923292.1">
    <property type="nucleotide sequence ID" value="NZ_SGXM01000015.1"/>
</dbReference>
<feature type="binding site" evidence="2">
    <location>
        <position position="373"/>
    </location>
    <ligand>
        <name>Mn(2+)</name>
        <dbReference type="ChEBI" id="CHEBI:29035"/>
        <label>2</label>
    </ligand>
</feature>